<dbReference type="Pfam" id="PF05405">
    <property type="entry name" value="Mt_ATP-synt_B"/>
    <property type="match status" value="1"/>
</dbReference>
<dbReference type="SUPFAM" id="SSF161060">
    <property type="entry name" value="ATP synthase B chain-like"/>
    <property type="match status" value="1"/>
</dbReference>
<evidence type="ECO:0000256" key="2">
    <source>
        <dbReference type="ARBA" id="ARBA00022547"/>
    </source>
</evidence>
<dbReference type="EMBL" id="CAJVPK010000884">
    <property type="protein sequence ID" value="CAG8556887.1"/>
    <property type="molecule type" value="Genomic_DNA"/>
</dbReference>
<dbReference type="Gene3D" id="1.20.5.2210">
    <property type="match status" value="1"/>
</dbReference>
<evidence type="ECO:0000256" key="5">
    <source>
        <dbReference type="ARBA" id="ARBA00023065"/>
    </source>
</evidence>
<keyword evidence="2 8" id="KW-0138">CF(0)</keyword>
<dbReference type="OrthoDB" id="67388at2759"/>
<keyword evidence="9" id="KW-0175">Coiled coil</keyword>
<feature type="coiled-coil region" evidence="9">
    <location>
        <begin position="111"/>
        <end position="138"/>
    </location>
</feature>
<comment type="similarity">
    <text evidence="8">Belongs to the eukaryotic ATPase B chain family.</text>
</comment>
<evidence type="ECO:0000313" key="10">
    <source>
        <dbReference type="EMBL" id="CAG8556887.1"/>
    </source>
</evidence>
<dbReference type="PANTHER" id="PTHR12733:SF3">
    <property type="entry name" value="ATP SYNTHASE F(0) COMPLEX SUBUNIT B1, MITOCHONDRIAL"/>
    <property type="match status" value="1"/>
</dbReference>
<accession>A0A9N9BAN6</accession>
<evidence type="ECO:0000256" key="9">
    <source>
        <dbReference type="SAM" id="Coils"/>
    </source>
</evidence>
<sequence>MALRTIGNKFLTGSTIRPFVTSKYSNFPGIRKYSVSPKDGKFFNNNISLSIIDSLPGDTLLTKTGYITVGVGLLSLIISKELYVFNEETLLLFAFTGMATTVFRLTREPFNEFAQEKMDRVNNILDQTQENHKTAVKERIGTVQHLGDLVDVTKAMFEMSKDTAKLEAEAFELKQKVIAASEIKSVLDSWVRYEATLREREQKDLANHVIGRVMAQLQNEKLQNEILSQAVIDLEISFANVL</sequence>
<keyword evidence="7 8" id="KW-0472">Membrane</keyword>
<dbReference type="GO" id="GO:0005743">
    <property type="term" value="C:mitochondrial inner membrane"/>
    <property type="evidence" value="ECO:0007669"/>
    <property type="project" value="UniProtKB-SubCell"/>
</dbReference>
<comment type="function">
    <text evidence="8">Subunit b, of the mitochondrial membrane ATP synthase complex (F(1)F(0) ATP synthase or Complex V) that produces ATP from ADP in the presence of a proton gradient across the membrane which is generated by electron transport complexes of the respiratory chain. ATP synthase complex consist of a soluble F(1) head domain - the catalytic core - and a membrane F(1) domain - the membrane proton channel. These two domains are linked by a central stalk rotating inside the F(1) region and a stationary peripheral stalk. During catalysis, ATP synthesis in the catalytic domain of F(1) is coupled via a rotary mechanism of the central stalk subunits to proton translocation. In vivo, can only synthesize ATP although its ATP hydrolase activity can be activated artificially in vitro. Part of the complex F(0) domain. Part of the complex F(0) domain and the peripheric stalk, which acts as a stator to hold the catalytic alpha(3)beta(3) subcomplex and subunit a/ATP6 static relative to the rotary elements.</text>
</comment>
<dbReference type="AlphaFoldDB" id="A0A9N9BAN6"/>
<dbReference type="GO" id="GO:0045259">
    <property type="term" value="C:proton-transporting ATP synthase complex"/>
    <property type="evidence" value="ECO:0007669"/>
    <property type="project" value="UniProtKB-KW"/>
</dbReference>
<dbReference type="Proteomes" id="UP000789706">
    <property type="component" value="Unassembled WGS sequence"/>
</dbReference>
<evidence type="ECO:0000256" key="7">
    <source>
        <dbReference type="ARBA" id="ARBA00023136"/>
    </source>
</evidence>
<comment type="caution">
    <text evidence="10">The sequence shown here is derived from an EMBL/GenBank/DDBJ whole genome shotgun (WGS) entry which is preliminary data.</text>
</comment>
<name>A0A9N9BAN6_9GLOM</name>
<gene>
    <name evidence="10" type="ORF">DEBURN_LOCUS7385</name>
</gene>
<keyword evidence="4 8" id="KW-0999">Mitochondrion inner membrane</keyword>
<proteinExistence type="inferred from homology"/>
<dbReference type="PANTHER" id="PTHR12733">
    <property type="entry name" value="MITOCHONDRIAL ATP SYNTHASE B CHAIN"/>
    <property type="match status" value="1"/>
</dbReference>
<keyword evidence="6 8" id="KW-0496">Mitochondrion</keyword>
<keyword evidence="1 8" id="KW-0813">Transport</keyword>
<evidence type="ECO:0000313" key="11">
    <source>
        <dbReference type="Proteomes" id="UP000789706"/>
    </source>
</evidence>
<evidence type="ECO:0000256" key="1">
    <source>
        <dbReference type="ARBA" id="ARBA00022448"/>
    </source>
</evidence>
<dbReference type="InterPro" id="IPR013837">
    <property type="entry name" value="ATP_synth_F0_suB"/>
</dbReference>
<evidence type="ECO:0000256" key="8">
    <source>
        <dbReference type="RuleBase" id="RU368017"/>
    </source>
</evidence>
<organism evidence="10 11">
    <name type="scientific">Diversispora eburnea</name>
    <dbReference type="NCBI Taxonomy" id="1213867"/>
    <lineage>
        <taxon>Eukaryota</taxon>
        <taxon>Fungi</taxon>
        <taxon>Fungi incertae sedis</taxon>
        <taxon>Mucoromycota</taxon>
        <taxon>Glomeromycotina</taxon>
        <taxon>Glomeromycetes</taxon>
        <taxon>Diversisporales</taxon>
        <taxon>Diversisporaceae</taxon>
        <taxon>Diversispora</taxon>
    </lineage>
</organism>
<dbReference type="InterPro" id="IPR008688">
    <property type="entry name" value="ATP_synth_Bsub_B/MI25"/>
</dbReference>
<keyword evidence="11" id="KW-1185">Reference proteome</keyword>
<evidence type="ECO:0000256" key="6">
    <source>
        <dbReference type="ARBA" id="ARBA00023128"/>
    </source>
</evidence>
<protein>
    <recommendedName>
        <fullName evidence="8">ATP synthase subunit 4</fullName>
    </recommendedName>
</protein>
<dbReference type="GO" id="GO:0046933">
    <property type="term" value="F:proton-transporting ATP synthase activity, rotational mechanism"/>
    <property type="evidence" value="ECO:0007669"/>
    <property type="project" value="TreeGrafter"/>
</dbReference>
<evidence type="ECO:0000256" key="3">
    <source>
        <dbReference type="ARBA" id="ARBA00022781"/>
    </source>
</evidence>
<keyword evidence="5 8" id="KW-0406">Ion transport</keyword>
<comment type="subcellular location">
    <subcellularLocation>
        <location evidence="8">Mitochondrion</location>
    </subcellularLocation>
    <subcellularLocation>
        <location evidence="8">Mitochondrion inner membrane</location>
    </subcellularLocation>
</comment>
<evidence type="ECO:0000256" key="4">
    <source>
        <dbReference type="ARBA" id="ARBA00022792"/>
    </source>
</evidence>
<comment type="subunit">
    <text evidence="8">F-type ATPases have 2 components, CF(1) - the catalytic core - and CF(0) - the membrane proton channel. In yeast, the dimeric form of ATP synthase consists of 17 polypeptides: alpha, beta, gamma, delta, epsilon, 4 (B), 5 (OSCP), 6 (A), 8, 9 (C), d, E (Tim11), f, g, h, i/j and k.</text>
</comment>
<keyword evidence="3 8" id="KW-0375">Hydrogen ion transport</keyword>
<reference evidence="10" key="1">
    <citation type="submission" date="2021-06" db="EMBL/GenBank/DDBJ databases">
        <authorList>
            <person name="Kallberg Y."/>
            <person name="Tangrot J."/>
            <person name="Rosling A."/>
        </authorList>
    </citation>
    <scope>NUCLEOTIDE SEQUENCE</scope>
    <source>
        <strain evidence="10">AZ414A</strain>
    </source>
</reference>